<protein>
    <recommendedName>
        <fullName evidence="8">Translin</fullName>
    </recommendedName>
</protein>
<comment type="similarity">
    <text evidence="3">Belongs to the translin family.</text>
</comment>
<dbReference type="InterPro" id="IPR036081">
    <property type="entry name" value="Translin_sf"/>
</dbReference>
<evidence type="ECO:0000256" key="5">
    <source>
        <dbReference type="ARBA" id="ARBA00023242"/>
    </source>
</evidence>
<dbReference type="EMBL" id="KN823768">
    <property type="protein sequence ID" value="KIO15887.1"/>
    <property type="molecule type" value="Genomic_DNA"/>
</dbReference>
<keyword evidence="4" id="KW-0963">Cytoplasm</keyword>
<evidence type="ECO:0008006" key="8">
    <source>
        <dbReference type="Google" id="ProtNLM"/>
    </source>
</evidence>
<comment type="subcellular location">
    <subcellularLocation>
        <location evidence="2">Cytoplasm</location>
    </subcellularLocation>
    <subcellularLocation>
        <location evidence="1">Nucleus</location>
    </subcellularLocation>
</comment>
<dbReference type="SUPFAM" id="SSF74784">
    <property type="entry name" value="Translin"/>
    <property type="match status" value="1"/>
</dbReference>
<gene>
    <name evidence="6" type="ORF">M407DRAFT_201039</name>
</gene>
<name>A0A0C3L2F8_9AGAM</name>
<sequence>MATVDAAQPTVHATFETFRDELDEHHDRRERLIKTSRDVTILSKKIIFSLHRLLTDGAISLWSPVSTTPEKTSSVRKTDKQFAAVRELFATMQPELQSGRFWRYSRSVSGGVQEYIEALAFAYYLEHHALMPYKVAQETFKGKDGSLFFPLTTEDYLLGVSDLTGEIMRLSITSIGTGHTGLKDVLEVCALVRAWYADLEALTPFVRDLRKKQDVTAQSLQKIEAAAYSLSVRGAEYGLLAFGDFKYGPAPTRDTHEHEDDQD</sequence>
<dbReference type="InterPro" id="IPR016068">
    <property type="entry name" value="Translin_N"/>
</dbReference>
<dbReference type="PANTHER" id="PTHR10741">
    <property type="entry name" value="TRANSLIN AND TRANSLIN ASSOCIATED PROTEIN X"/>
    <property type="match status" value="1"/>
</dbReference>
<dbReference type="Proteomes" id="UP000054248">
    <property type="component" value="Unassembled WGS sequence"/>
</dbReference>
<dbReference type="AlphaFoldDB" id="A0A0C3L2F8"/>
<reference evidence="6 7" key="1">
    <citation type="submission" date="2014-04" db="EMBL/GenBank/DDBJ databases">
        <authorList>
            <consortium name="DOE Joint Genome Institute"/>
            <person name="Kuo A."/>
            <person name="Girlanda M."/>
            <person name="Perotto S."/>
            <person name="Kohler A."/>
            <person name="Nagy L.G."/>
            <person name="Floudas D."/>
            <person name="Copeland A."/>
            <person name="Barry K.W."/>
            <person name="Cichocki N."/>
            <person name="Veneault-Fourrey C."/>
            <person name="LaButti K."/>
            <person name="Lindquist E.A."/>
            <person name="Lipzen A."/>
            <person name="Lundell T."/>
            <person name="Morin E."/>
            <person name="Murat C."/>
            <person name="Sun H."/>
            <person name="Tunlid A."/>
            <person name="Henrissat B."/>
            <person name="Grigoriev I.V."/>
            <person name="Hibbett D.S."/>
            <person name="Martin F."/>
            <person name="Nordberg H.P."/>
            <person name="Cantor M.N."/>
            <person name="Hua S.X."/>
        </authorList>
    </citation>
    <scope>NUCLEOTIDE SEQUENCE [LARGE SCALE GENOMIC DNA]</scope>
    <source>
        <strain evidence="6 7">MUT 4182</strain>
    </source>
</reference>
<keyword evidence="7" id="KW-1185">Reference proteome</keyword>
<dbReference type="InterPro" id="IPR002848">
    <property type="entry name" value="Translin_fam"/>
</dbReference>
<evidence type="ECO:0000313" key="7">
    <source>
        <dbReference type="Proteomes" id="UP000054248"/>
    </source>
</evidence>
<dbReference type="STRING" id="1051891.A0A0C3L2F8"/>
<evidence type="ECO:0000256" key="4">
    <source>
        <dbReference type="ARBA" id="ARBA00022490"/>
    </source>
</evidence>
<evidence type="ECO:0000313" key="6">
    <source>
        <dbReference type="EMBL" id="KIO15887.1"/>
    </source>
</evidence>
<evidence type="ECO:0000256" key="1">
    <source>
        <dbReference type="ARBA" id="ARBA00004123"/>
    </source>
</evidence>
<keyword evidence="5" id="KW-0539">Nucleus</keyword>
<dbReference type="InterPro" id="IPR016069">
    <property type="entry name" value="Translin_C"/>
</dbReference>
<dbReference type="OrthoDB" id="31005at2759"/>
<reference evidence="7" key="2">
    <citation type="submission" date="2015-01" db="EMBL/GenBank/DDBJ databases">
        <title>Evolutionary Origins and Diversification of the Mycorrhizal Mutualists.</title>
        <authorList>
            <consortium name="DOE Joint Genome Institute"/>
            <consortium name="Mycorrhizal Genomics Consortium"/>
            <person name="Kohler A."/>
            <person name="Kuo A."/>
            <person name="Nagy L.G."/>
            <person name="Floudas D."/>
            <person name="Copeland A."/>
            <person name="Barry K.W."/>
            <person name="Cichocki N."/>
            <person name="Veneault-Fourrey C."/>
            <person name="LaButti K."/>
            <person name="Lindquist E.A."/>
            <person name="Lipzen A."/>
            <person name="Lundell T."/>
            <person name="Morin E."/>
            <person name="Murat C."/>
            <person name="Riley R."/>
            <person name="Ohm R."/>
            <person name="Sun H."/>
            <person name="Tunlid A."/>
            <person name="Henrissat B."/>
            <person name="Grigoriev I.V."/>
            <person name="Hibbett D.S."/>
            <person name="Martin F."/>
        </authorList>
    </citation>
    <scope>NUCLEOTIDE SEQUENCE [LARGE SCALE GENOMIC DNA]</scope>
    <source>
        <strain evidence="7">MUT 4182</strain>
    </source>
</reference>
<dbReference type="GO" id="GO:0005634">
    <property type="term" value="C:nucleus"/>
    <property type="evidence" value="ECO:0007669"/>
    <property type="project" value="UniProtKB-SubCell"/>
</dbReference>
<evidence type="ECO:0000256" key="2">
    <source>
        <dbReference type="ARBA" id="ARBA00004496"/>
    </source>
</evidence>
<dbReference type="GO" id="GO:0005737">
    <property type="term" value="C:cytoplasm"/>
    <property type="evidence" value="ECO:0007669"/>
    <property type="project" value="UniProtKB-SubCell"/>
</dbReference>
<dbReference type="CDD" id="cd14820">
    <property type="entry name" value="TRAX"/>
    <property type="match status" value="1"/>
</dbReference>
<organism evidence="6 7">
    <name type="scientific">Tulasnella calospora MUT 4182</name>
    <dbReference type="NCBI Taxonomy" id="1051891"/>
    <lineage>
        <taxon>Eukaryota</taxon>
        <taxon>Fungi</taxon>
        <taxon>Dikarya</taxon>
        <taxon>Basidiomycota</taxon>
        <taxon>Agaricomycotina</taxon>
        <taxon>Agaricomycetes</taxon>
        <taxon>Cantharellales</taxon>
        <taxon>Tulasnellaceae</taxon>
        <taxon>Tulasnella</taxon>
    </lineage>
</organism>
<dbReference type="Gene3D" id="1.20.58.190">
    <property type="entry name" value="Translin, domain 1"/>
    <property type="match status" value="1"/>
</dbReference>
<dbReference type="GO" id="GO:0043565">
    <property type="term" value="F:sequence-specific DNA binding"/>
    <property type="evidence" value="ECO:0007669"/>
    <property type="project" value="InterPro"/>
</dbReference>
<dbReference type="HOGENOM" id="CLU_067225_2_1_1"/>
<evidence type="ECO:0000256" key="3">
    <source>
        <dbReference type="ARBA" id="ARBA00005902"/>
    </source>
</evidence>
<dbReference type="Pfam" id="PF01997">
    <property type="entry name" value="Translin"/>
    <property type="match status" value="1"/>
</dbReference>
<proteinExistence type="inferred from homology"/>
<accession>A0A0C3L2F8</accession>
<dbReference type="Gene3D" id="1.20.58.200">
    <property type="entry name" value="Translin, domain 2"/>
    <property type="match status" value="1"/>
</dbReference>